<dbReference type="PROSITE" id="PS50077">
    <property type="entry name" value="HEAT_REPEAT"/>
    <property type="match status" value="2"/>
</dbReference>
<dbReference type="PROSITE" id="PS50837">
    <property type="entry name" value="NACHT"/>
    <property type="match status" value="1"/>
</dbReference>
<comment type="function">
    <text evidence="2">Catalyzes the hydroxylation of the N(6)-(4-aminobutyl)-L-lysine intermediate produced by deoxyhypusine synthase/DHPS on a critical lysine of the eukaryotic translation initiation factor 5A/eIF-5A. This is the second step of the post-translational modification of that lysine into an unusual amino acid residue named hypusine. Hypusination is unique to mature eIF-5A factor and is essential for its function.</text>
</comment>
<evidence type="ECO:0000313" key="8">
    <source>
        <dbReference type="Proteomes" id="UP000663877"/>
    </source>
</evidence>
<dbReference type="GO" id="GO:0016192">
    <property type="term" value="P:vesicle-mediated transport"/>
    <property type="evidence" value="ECO:0007669"/>
    <property type="project" value="InterPro"/>
</dbReference>
<organism evidence="5 8">
    <name type="scientific">Adineta steineri</name>
    <dbReference type="NCBI Taxonomy" id="433720"/>
    <lineage>
        <taxon>Eukaryota</taxon>
        <taxon>Metazoa</taxon>
        <taxon>Spiralia</taxon>
        <taxon>Gnathifera</taxon>
        <taxon>Rotifera</taxon>
        <taxon>Eurotatoria</taxon>
        <taxon>Bdelloidea</taxon>
        <taxon>Adinetida</taxon>
        <taxon>Adinetidae</taxon>
        <taxon>Adineta</taxon>
    </lineage>
</organism>
<dbReference type="InterPro" id="IPR004155">
    <property type="entry name" value="PBS_lyase_HEAT"/>
</dbReference>
<dbReference type="OrthoDB" id="4207253at2759"/>
<feature type="repeat" description="HEAT" evidence="3">
    <location>
        <begin position="1646"/>
        <end position="1684"/>
    </location>
</feature>
<dbReference type="PANTHER" id="PTHR12697">
    <property type="entry name" value="PBS LYASE HEAT-LIKE PROTEIN"/>
    <property type="match status" value="1"/>
</dbReference>
<dbReference type="Proteomes" id="UP000663877">
    <property type="component" value="Unassembled WGS sequence"/>
</dbReference>
<dbReference type="GO" id="GO:0030117">
    <property type="term" value="C:membrane coat"/>
    <property type="evidence" value="ECO:0007669"/>
    <property type="project" value="InterPro"/>
</dbReference>
<proteinExistence type="predicted"/>
<dbReference type="Pfam" id="PF05729">
    <property type="entry name" value="NACHT"/>
    <property type="match status" value="1"/>
</dbReference>
<dbReference type="PANTHER" id="PTHR12697:SF5">
    <property type="entry name" value="DEOXYHYPUSINE HYDROXYLASE"/>
    <property type="match status" value="1"/>
</dbReference>
<dbReference type="GO" id="GO:0006886">
    <property type="term" value="P:intracellular protein transport"/>
    <property type="evidence" value="ECO:0007669"/>
    <property type="project" value="InterPro"/>
</dbReference>
<dbReference type="InterPro" id="IPR002553">
    <property type="entry name" value="Clathrin/coatomer_adapt-like_N"/>
</dbReference>
<dbReference type="Gene3D" id="1.25.10.10">
    <property type="entry name" value="Leucine-rich Repeat Variant"/>
    <property type="match status" value="7"/>
</dbReference>
<dbReference type="InterPro" id="IPR007111">
    <property type="entry name" value="NACHT_NTPase"/>
</dbReference>
<evidence type="ECO:0000313" key="5">
    <source>
        <dbReference type="EMBL" id="CAF0789543.1"/>
    </source>
</evidence>
<feature type="repeat" description="HEAT" evidence="3">
    <location>
        <begin position="918"/>
        <end position="956"/>
    </location>
</feature>
<dbReference type="InterPro" id="IPR021133">
    <property type="entry name" value="HEAT_type_2"/>
</dbReference>
<dbReference type="GO" id="GO:0016491">
    <property type="term" value="F:oxidoreductase activity"/>
    <property type="evidence" value="ECO:0007669"/>
    <property type="project" value="TreeGrafter"/>
</dbReference>
<dbReference type="InterPro" id="IPR027417">
    <property type="entry name" value="P-loop_NTPase"/>
</dbReference>
<dbReference type="InterPro" id="IPR016024">
    <property type="entry name" value="ARM-type_fold"/>
</dbReference>
<comment type="caution">
    <text evidence="5">The sequence shown here is derived from an EMBL/GenBank/DDBJ whole genome shotgun (WGS) entry which is preliminary data.</text>
</comment>
<dbReference type="EMBL" id="CAJNOI010000011">
    <property type="protein sequence ID" value="CAF0789543.1"/>
    <property type="molecule type" value="Genomic_DNA"/>
</dbReference>
<dbReference type="SMART" id="SM01349">
    <property type="entry name" value="TOG"/>
    <property type="match status" value="2"/>
</dbReference>
<dbReference type="Proteomes" id="UP000663832">
    <property type="component" value="Unassembled WGS sequence"/>
</dbReference>
<dbReference type="SMART" id="SM00567">
    <property type="entry name" value="EZ_HEAT"/>
    <property type="match status" value="21"/>
</dbReference>
<keyword evidence="1" id="KW-0677">Repeat</keyword>
<dbReference type="EMBL" id="CAJNOM010000097">
    <property type="protein sequence ID" value="CAF1040300.1"/>
    <property type="molecule type" value="Genomic_DNA"/>
</dbReference>
<evidence type="ECO:0000313" key="7">
    <source>
        <dbReference type="Proteomes" id="UP000663832"/>
    </source>
</evidence>
<sequence length="2147" mass="238468">MSLEEAVESIVQFVPLVRNYADEAKQQCKRNTKLTVNESAAIYLYTKHIPIYEKLNKTLRDENPYALEPWFPYLKLLFTGIGKLPCRSTTVWRGVGEKIGSNFAGVGVHTWWSMNSCSSKLDVAGILADGVENAEVVCCFITPDYGKTATCKLELQYAQKRYKRIIKCLLGHAKASQPCDWLELITTDPTHVDFDDVSELGIDSKAWELLGLIKTQPLASQHLILKSVDQPSYLFELIRYEYQQHSRLSRIMNPSRSFSIEQSYINLVIVETKEQQLKEKKLLDAKLNDEIIGTFEEIYGTKTDIEIKDIFQRCDHQTKNVLVLGRAGIGKTTFCQYVTYEWATGAIWQQYDLVILFHLRNLTDDLFPPLTDGTRYSLVDLVQTEYFHHGLSENDRKRLQEQLAKSQVLWLLDGYDEIVQNMPQHLQYLLAQLRRTSHHVVTSRPYLNTLSYKVQLEITGFTNDNIKEYVGKFFDQIKGDMGNALGEAQKLLGFLKCNPRVWGIVHIPVNLELICTLWCNTDWSETTAMTMTTVYDKMTEWLCRRHLEKQSISSSRMNKEDVYTHCHKELAFLESLAFHGIESNSIIIRPKLLQIASKESQCSLCHQLPLLNIGILKSLDYTPIGTSIETDKNHYFVHLSFQEHFAARYLIRALGGDETQKKKAIDFIKARKYDQRFELILTFASGLLNEGADQRRIKLFWDTLLGEPLDLIGLRHAQVVISCIEETGCNRSLPHFCEVINTVKKCISYFVFNKHNNISHPLAISLRRSPSLVNQSEILDVFKAFHKHIDPAMRTYVYLLIADLPIVKTHVDVIRLYLTALNDTNTEVRCGACFALSKMGEKAATSEVIKRLLDALGDRNNSVRASACEALGAMGEKAAISKVIDSLGDALKNEDSSVRSSACKALGALGGKTATHEVVNRLMNTFKDENYFVRTNASEAIGEIARKTSTNEIINTLVHALGSIDDFIKSTALETLVKMGEKELKNEVINRFMSALGDPEPSIRKGVCEVLGIMGEKVGTIEVVNGIAKALTDKDSEVRRQACVALGEIGEKAATDQVINILVTTLMDTDLSVRDSAAKVLIKMSREGKNIEVIDELVIVLRNKDSEVRRQVCITLSWMTETATIDEVINSLLSAVMDTKNSICNTIYEYICSTTEKEGLSDVVYRLSSALVDTDWLVRDDAREALGMMSKTGENIDVVDGLVSALRNQDSEIRRQACIVLGEMSEKVATSLVINSLLIALADAEYFIRRAACEALGMLGQKAVNINVVKGIMSLLTDKDPGVRRQACVTLGKMGETITNDQVIIGLTNALMDTHSFVRASACKALRKMGKKATSLEVINGLAGALKDETSQVKKEKNTSIIRRLLSALVSTDRLVRDTASDAVNNTGEKGKKFQVILGLVDALANRDAEVRRQACVALGGIKDEVLVDLGISSFVIDGLMAAFTDDEFSVIDSACEALSKMGKNAATNVVTNGLVSALSNRNYCVRSGACEALGMMGEKAADLEVINALISAIEDRDPKIRHQACIALGKIGEKAATGQVVNGLMSALGDVEYCVRRDACEALGMTGRKVANPKIINGIVSALKDNNSEIRRHACGALSKMGEKAATDQVVNGLMSALGDVECCVRSGACEALGMMGEKAVNLEVINGLVNAVGDEDPRVRHQACIALGKISENAGTDIVTHSFVSALCGAEDFVRRSACEALGLTDRKVANPEIINGLVSALRDKDSEIRRRACAVLGMMGEKVATYIVIHDLMSALRDVEDCVRRGACEALGMLGEKAVDLKVIDELVGALRDKNSEVRHRTYRTLDKMGGKAAADLVISILVTVLGDVMVSVRRDACETLGMISKKEGTMTVINRLASALLHVEHSVGSSTCEAVDKIGERTGANEVIKGLVRAVRNVNEDVRRAACEVLESISKKGGIDELIGVLLDACCDDEYGIDEERLQCSECLKKLYQTKLSCIQSIQYLIEQQREIDECITDLKSTKIHAQEINERISELDQISWLKLCCSKKKIHSLEINLHDNNHLLILPFLNDQSNLNNCISGLNEIEKDFELEKLFNSIKISYTYFSTKDEFEKILHEEYTLLFELAKKLTKCIQILHDTIEFLGTDIKLTLEHMQLAQPRMKQLLKIKAPLAFAQVQKDFMT</sequence>
<dbReference type="InterPro" id="IPR034085">
    <property type="entry name" value="TOG"/>
</dbReference>
<dbReference type="Gene3D" id="3.90.176.10">
    <property type="entry name" value="Toxin ADP-ribosyltransferase, Chain A, domain 1"/>
    <property type="match status" value="1"/>
</dbReference>
<accession>A0A813RT48</accession>
<evidence type="ECO:0000256" key="1">
    <source>
        <dbReference type="ARBA" id="ARBA00022737"/>
    </source>
</evidence>
<dbReference type="InterPro" id="IPR035897">
    <property type="entry name" value="Toll_tir_struct_dom_sf"/>
</dbReference>
<dbReference type="Pfam" id="PF13646">
    <property type="entry name" value="HEAT_2"/>
    <property type="match status" value="6"/>
</dbReference>
<evidence type="ECO:0000256" key="2">
    <source>
        <dbReference type="ARBA" id="ARBA00045876"/>
    </source>
</evidence>
<name>A0A813RT48_9BILA</name>
<evidence type="ECO:0000313" key="6">
    <source>
        <dbReference type="EMBL" id="CAF1040300.1"/>
    </source>
</evidence>
<feature type="domain" description="NACHT" evidence="4">
    <location>
        <begin position="319"/>
        <end position="445"/>
    </location>
</feature>
<protein>
    <recommendedName>
        <fullName evidence="4">NACHT domain-containing protein</fullName>
    </recommendedName>
</protein>
<keyword evidence="7" id="KW-1185">Reference proteome</keyword>
<evidence type="ECO:0000256" key="3">
    <source>
        <dbReference type="PROSITE-ProRule" id="PRU00103"/>
    </source>
</evidence>
<reference evidence="5" key="1">
    <citation type="submission" date="2021-02" db="EMBL/GenBank/DDBJ databases">
        <authorList>
            <person name="Nowell W R."/>
        </authorList>
    </citation>
    <scope>NUCLEOTIDE SEQUENCE</scope>
</reference>
<dbReference type="SUPFAM" id="SSF52200">
    <property type="entry name" value="Toll/Interleukin receptor TIR domain"/>
    <property type="match status" value="1"/>
</dbReference>
<dbReference type="Pfam" id="PF01602">
    <property type="entry name" value="Adaptin_N"/>
    <property type="match status" value="1"/>
</dbReference>
<dbReference type="SUPFAM" id="SSF56399">
    <property type="entry name" value="ADP-ribosylation"/>
    <property type="match status" value="1"/>
</dbReference>
<evidence type="ECO:0000259" key="4">
    <source>
        <dbReference type="PROSITE" id="PS50837"/>
    </source>
</evidence>
<gene>
    <name evidence="5" type="ORF">BJG266_LOCUS4596</name>
    <name evidence="6" type="ORF">QVE165_LOCUS17036</name>
</gene>
<dbReference type="SUPFAM" id="SSF52540">
    <property type="entry name" value="P-loop containing nucleoside triphosphate hydrolases"/>
    <property type="match status" value="1"/>
</dbReference>
<dbReference type="SUPFAM" id="SSF48371">
    <property type="entry name" value="ARM repeat"/>
    <property type="match status" value="3"/>
</dbReference>
<dbReference type="InterPro" id="IPR011989">
    <property type="entry name" value="ARM-like"/>
</dbReference>
<dbReference type="Gene3D" id="3.40.50.300">
    <property type="entry name" value="P-loop containing nucleotide triphosphate hydrolases"/>
    <property type="match status" value="1"/>
</dbReference>